<reference evidence="1" key="2">
    <citation type="submission" date="2020-09" db="EMBL/GenBank/DDBJ databases">
        <authorList>
            <person name="Sun Q."/>
            <person name="Ohkuma M."/>
        </authorList>
    </citation>
    <scope>NUCLEOTIDE SEQUENCE</scope>
    <source>
        <strain evidence="1">JCM 4391</strain>
    </source>
</reference>
<dbReference type="Proteomes" id="UP000636661">
    <property type="component" value="Unassembled WGS sequence"/>
</dbReference>
<accession>A0A918I4U5</accession>
<evidence type="ECO:0000313" key="2">
    <source>
        <dbReference type="Proteomes" id="UP000636661"/>
    </source>
</evidence>
<reference evidence="1" key="1">
    <citation type="journal article" date="2014" name="Int. J. Syst. Evol. Microbiol.">
        <title>Complete genome sequence of Corynebacterium casei LMG S-19264T (=DSM 44701T), isolated from a smear-ripened cheese.</title>
        <authorList>
            <consortium name="US DOE Joint Genome Institute (JGI-PGF)"/>
            <person name="Walter F."/>
            <person name="Albersmeier A."/>
            <person name="Kalinowski J."/>
            <person name="Ruckert C."/>
        </authorList>
    </citation>
    <scope>NUCLEOTIDE SEQUENCE</scope>
    <source>
        <strain evidence="1">JCM 4391</strain>
    </source>
</reference>
<dbReference type="AlphaFoldDB" id="A0A918I4U5"/>
<sequence>MANPPAPAPRTVTQWTGRAMLWWARLLQHTVAGKTRRKQHVARRNAAMRAAHLRGVDRDTITRTIGLSGEQVRKALRGEPTTE</sequence>
<keyword evidence="2" id="KW-1185">Reference proteome</keyword>
<name>A0A918I4U5_9ACTN</name>
<dbReference type="EMBL" id="BMTP01000020">
    <property type="protein sequence ID" value="GGU62473.1"/>
    <property type="molecule type" value="Genomic_DNA"/>
</dbReference>
<comment type="caution">
    <text evidence="1">The sequence shown here is derived from an EMBL/GenBank/DDBJ whole genome shotgun (WGS) entry which is preliminary data.</text>
</comment>
<evidence type="ECO:0000313" key="1">
    <source>
        <dbReference type="EMBL" id="GGU62473.1"/>
    </source>
</evidence>
<gene>
    <name evidence="1" type="ORF">GCM10010274_59080</name>
</gene>
<dbReference type="RefSeq" id="WP_189554335.1">
    <property type="nucleotide sequence ID" value="NZ_BMTP01000020.1"/>
</dbReference>
<organism evidence="1 2">
    <name type="scientific">Streptomyces lavendofoliae</name>
    <dbReference type="NCBI Taxonomy" id="67314"/>
    <lineage>
        <taxon>Bacteria</taxon>
        <taxon>Bacillati</taxon>
        <taxon>Actinomycetota</taxon>
        <taxon>Actinomycetes</taxon>
        <taxon>Kitasatosporales</taxon>
        <taxon>Streptomycetaceae</taxon>
        <taxon>Streptomyces</taxon>
    </lineage>
</organism>
<proteinExistence type="predicted"/>
<protein>
    <submittedName>
        <fullName evidence="1">Uncharacterized protein</fullName>
    </submittedName>
</protein>